<protein>
    <submittedName>
        <fullName evidence="1">Uncharacterized protein</fullName>
    </submittedName>
</protein>
<dbReference type="EMBL" id="JAGGJR010000011">
    <property type="protein sequence ID" value="MBP1875627.1"/>
    <property type="molecule type" value="Genomic_DNA"/>
</dbReference>
<evidence type="ECO:0000313" key="2">
    <source>
        <dbReference type="Proteomes" id="UP000823773"/>
    </source>
</evidence>
<keyword evidence="2" id="KW-1185">Reference proteome</keyword>
<gene>
    <name evidence="1" type="ORF">J2Z19_005363</name>
</gene>
<organism evidence="1 2">
    <name type="scientific">Ensifer adhaerens</name>
    <name type="common">Sinorhizobium morelense</name>
    <dbReference type="NCBI Taxonomy" id="106592"/>
    <lineage>
        <taxon>Bacteria</taxon>
        <taxon>Pseudomonadati</taxon>
        <taxon>Pseudomonadota</taxon>
        <taxon>Alphaproteobacteria</taxon>
        <taxon>Hyphomicrobiales</taxon>
        <taxon>Rhizobiaceae</taxon>
        <taxon>Sinorhizobium/Ensifer group</taxon>
        <taxon>Ensifer</taxon>
    </lineage>
</organism>
<reference evidence="1" key="1">
    <citation type="submission" date="2021-03" db="EMBL/GenBank/DDBJ databases">
        <title>Genomic Encyclopedia of Type Strains, Phase IV (KMG-IV): sequencing the most valuable type-strain genomes for metagenomic binning, comparative biology and taxonomic classification.</title>
        <authorList>
            <person name="Goeker M."/>
        </authorList>
    </citation>
    <scope>NUCLEOTIDE SEQUENCE</scope>
    <source>
        <strain evidence="1">DSM 18131</strain>
    </source>
</reference>
<evidence type="ECO:0000313" key="1">
    <source>
        <dbReference type="EMBL" id="MBP1875627.1"/>
    </source>
</evidence>
<proteinExistence type="predicted"/>
<accession>A0ACC5T3E0</accession>
<dbReference type="Proteomes" id="UP000823773">
    <property type="component" value="Unassembled WGS sequence"/>
</dbReference>
<comment type="caution">
    <text evidence="1">The sequence shown here is derived from an EMBL/GenBank/DDBJ whole genome shotgun (WGS) entry which is preliminary data.</text>
</comment>
<name>A0ACC5T3E0_ENSAD</name>
<sequence length="309" mass="34117">MSRTAQHKNDALKLFQPEGDPQDVLALPFGDLNAVVRNPPEAAPRPKGLVKAKVIQTAPSAGTVKLRHLHDVDNDTKSRVYPGPDVIASITGVSLSKAKDTIRQVRYGSRWLDFPRTPTIKGAHDGEIEGALRLLGYEGHWRRLPDQPTLAAYLNARIGVERDHPCVVFLRGYCVAVSGGVLCDIFSRGIVIDIDEAEGRRKKVSRVLVLTKRIAPSTIASRKPVSKAKKTDANSKRDQLFREAIKAETGATRIRITPNEVFVILPDQSGWYWLGARDSIQQQILEPQRDGRLRGNSAEAAAYRSAMGY</sequence>